<evidence type="ECO:0000256" key="10">
    <source>
        <dbReference type="RuleBase" id="RU000488"/>
    </source>
</evidence>
<evidence type="ECO:0000256" key="1">
    <source>
        <dbReference type="ARBA" id="ARBA00004225"/>
    </source>
</evidence>
<keyword evidence="3 10" id="KW-0813">Transport</keyword>
<dbReference type="PANTHER" id="PTHR45788">
    <property type="entry name" value="SUCCINATE/FUMARATE MITOCHONDRIAL TRANSPORTER-RELATED"/>
    <property type="match status" value="1"/>
</dbReference>
<dbReference type="GO" id="GO:0006843">
    <property type="term" value="P:mitochondrial citrate transmembrane transport"/>
    <property type="evidence" value="ECO:0007669"/>
    <property type="project" value="TreeGrafter"/>
</dbReference>
<dbReference type="PANTHER" id="PTHR45788:SF4">
    <property type="entry name" value="TRICARBOXYLATE TRANSPORT PROTEIN, MITOCHONDRIAL"/>
    <property type="match status" value="1"/>
</dbReference>
<sequence>MSSSSSSTFSAGRSRSSSQISTPPSLRRDPLLLGMLSGSLASSIEALICYPLEYTKTIVQIQHSPINLVGGGMPLTLAKSVDTSPRDALVGKRGPWKVLSGYLRGDWRRLYAGAAPVVAGGALKTCVRFGAYDRLGEAFKNDEGYLTGGRSLAAGMGAGLIEALLVVIPSETLKTRKISDPTISYRSLTSTGLRHVYSGVTATLLRQGMHGAIRFSTYSSLKNALQGSARPGQALPGGVTFTLGAIAGFVTVYATQPLDVLKSLQQSLPPSTPKSVPRGMWGLTGYLVRERGIRSLWAGATPRLLRLTVGGAVTFTVYEQIISLTGNA</sequence>
<keyword evidence="5" id="KW-0677">Repeat</keyword>
<dbReference type="Pfam" id="PF00153">
    <property type="entry name" value="Mito_carr"/>
    <property type="match status" value="3"/>
</dbReference>
<organism evidence="12 13">
    <name type="scientific">Ceraceosorus bombacis</name>
    <dbReference type="NCBI Taxonomy" id="401625"/>
    <lineage>
        <taxon>Eukaryota</taxon>
        <taxon>Fungi</taxon>
        <taxon>Dikarya</taxon>
        <taxon>Basidiomycota</taxon>
        <taxon>Ustilaginomycotina</taxon>
        <taxon>Exobasidiomycetes</taxon>
        <taxon>Ceraceosorales</taxon>
        <taxon>Ceraceosoraceae</taxon>
        <taxon>Ceraceosorus</taxon>
    </lineage>
</organism>
<dbReference type="OrthoDB" id="44467at2759"/>
<dbReference type="InterPro" id="IPR049563">
    <property type="entry name" value="TXTP-like"/>
</dbReference>
<dbReference type="STRING" id="401625.A0A0P1BNR5"/>
<evidence type="ECO:0000256" key="3">
    <source>
        <dbReference type="ARBA" id="ARBA00022448"/>
    </source>
</evidence>
<dbReference type="InterPro" id="IPR023395">
    <property type="entry name" value="MCP_dom_sf"/>
</dbReference>
<dbReference type="EMBL" id="CCYA01000269">
    <property type="protein sequence ID" value="CEH18012.1"/>
    <property type="molecule type" value="Genomic_DNA"/>
</dbReference>
<dbReference type="Gene3D" id="1.50.40.10">
    <property type="entry name" value="Mitochondrial carrier domain"/>
    <property type="match status" value="1"/>
</dbReference>
<evidence type="ECO:0000256" key="2">
    <source>
        <dbReference type="ARBA" id="ARBA00006375"/>
    </source>
</evidence>
<dbReference type="GO" id="GO:0071913">
    <property type="term" value="F:citrate secondary active transmembrane transporter activity"/>
    <property type="evidence" value="ECO:0007669"/>
    <property type="project" value="TreeGrafter"/>
</dbReference>
<keyword evidence="7" id="KW-0496">Mitochondrion</keyword>
<keyword evidence="13" id="KW-1185">Reference proteome</keyword>
<evidence type="ECO:0000256" key="11">
    <source>
        <dbReference type="SAM" id="MobiDB-lite"/>
    </source>
</evidence>
<reference evidence="12 13" key="1">
    <citation type="submission" date="2014-09" db="EMBL/GenBank/DDBJ databases">
        <authorList>
            <person name="Magalhaes I.L.F."/>
            <person name="Oliveira U."/>
            <person name="Santos F.R."/>
            <person name="Vidigal T.H.D.A."/>
            <person name="Brescovit A.D."/>
            <person name="Santos A.J."/>
        </authorList>
    </citation>
    <scope>NUCLEOTIDE SEQUENCE [LARGE SCALE GENOMIC DNA]</scope>
</reference>
<feature type="repeat" description="Solcar" evidence="9">
    <location>
        <begin position="149"/>
        <end position="224"/>
    </location>
</feature>
<dbReference type="SUPFAM" id="SSF103506">
    <property type="entry name" value="Mitochondrial carrier"/>
    <property type="match status" value="1"/>
</dbReference>
<evidence type="ECO:0000313" key="12">
    <source>
        <dbReference type="EMBL" id="CEH18012.1"/>
    </source>
</evidence>
<dbReference type="AlphaFoldDB" id="A0A0P1BNR5"/>
<comment type="similarity">
    <text evidence="2 10">Belongs to the mitochondrial carrier (TC 2.A.29) family.</text>
</comment>
<evidence type="ECO:0000256" key="9">
    <source>
        <dbReference type="PROSITE-ProRule" id="PRU00282"/>
    </source>
</evidence>
<evidence type="ECO:0000256" key="6">
    <source>
        <dbReference type="ARBA" id="ARBA00022989"/>
    </source>
</evidence>
<feature type="repeat" description="Solcar" evidence="9">
    <location>
        <begin position="235"/>
        <end position="324"/>
    </location>
</feature>
<evidence type="ECO:0000313" key="13">
    <source>
        <dbReference type="Proteomes" id="UP000054845"/>
    </source>
</evidence>
<protein>
    <submittedName>
        <fullName evidence="12">Mitochondrial tricarboxylate/dicarboxylate carrier proteins</fullName>
    </submittedName>
</protein>
<keyword evidence="8 9" id="KW-0472">Membrane</keyword>
<evidence type="ECO:0000256" key="8">
    <source>
        <dbReference type="ARBA" id="ARBA00023136"/>
    </source>
</evidence>
<dbReference type="Proteomes" id="UP000054845">
    <property type="component" value="Unassembled WGS sequence"/>
</dbReference>
<comment type="subcellular location">
    <subcellularLocation>
        <location evidence="1">Mitochondrion membrane</location>
        <topology evidence="1">Multi-pass membrane protein</topology>
    </subcellularLocation>
</comment>
<name>A0A0P1BNR5_9BASI</name>
<keyword evidence="6" id="KW-1133">Transmembrane helix</keyword>
<evidence type="ECO:0000256" key="4">
    <source>
        <dbReference type="ARBA" id="ARBA00022692"/>
    </source>
</evidence>
<evidence type="ECO:0000256" key="5">
    <source>
        <dbReference type="ARBA" id="ARBA00022737"/>
    </source>
</evidence>
<feature type="repeat" description="Solcar" evidence="9">
    <location>
        <begin position="29"/>
        <end position="138"/>
    </location>
</feature>
<dbReference type="GO" id="GO:0031966">
    <property type="term" value="C:mitochondrial membrane"/>
    <property type="evidence" value="ECO:0007669"/>
    <property type="project" value="UniProtKB-SubCell"/>
</dbReference>
<evidence type="ECO:0000256" key="7">
    <source>
        <dbReference type="ARBA" id="ARBA00023128"/>
    </source>
</evidence>
<dbReference type="PROSITE" id="PS50920">
    <property type="entry name" value="SOLCAR"/>
    <property type="match status" value="3"/>
</dbReference>
<accession>A0A0P1BNR5</accession>
<dbReference type="InterPro" id="IPR018108">
    <property type="entry name" value="MCP_transmembrane"/>
</dbReference>
<feature type="region of interest" description="Disordered" evidence="11">
    <location>
        <begin position="1"/>
        <end position="25"/>
    </location>
</feature>
<proteinExistence type="inferred from homology"/>
<keyword evidence="4 9" id="KW-0812">Transmembrane</keyword>